<gene>
    <name evidence="1" type="ORF">KDK_49800</name>
</gene>
<dbReference type="EMBL" id="BIFS01000001">
    <property type="protein sequence ID" value="GCE21180.1"/>
    <property type="molecule type" value="Genomic_DNA"/>
</dbReference>
<comment type="caution">
    <text evidence="1">The sequence shown here is derived from an EMBL/GenBank/DDBJ whole genome shotgun (WGS) entry which is preliminary data.</text>
</comment>
<sequence>MLQSLLGFAEIAGVVNRVAVGVRGVGVQAHINAHDSTRWEMFNHPIRLYTKLDVVTVSPTQEPDALDLLDREGFNRTCPDQT</sequence>
<name>A0A402AQA3_9CHLR</name>
<proteinExistence type="predicted"/>
<dbReference type="AlphaFoldDB" id="A0A402AQA3"/>
<evidence type="ECO:0000313" key="2">
    <source>
        <dbReference type="Proteomes" id="UP000287188"/>
    </source>
</evidence>
<accession>A0A402AQA3</accession>
<protein>
    <submittedName>
        <fullName evidence="1">Uncharacterized protein</fullName>
    </submittedName>
</protein>
<dbReference type="Proteomes" id="UP000287188">
    <property type="component" value="Unassembled WGS sequence"/>
</dbReference>
<reference evidence="2" key="1">
    <citation type="submission" date="2018-12" db="EMBL/GenBank/DDBJ databases">
        <title>Tengunoibacter tsumagoiensis gen. nov., sp. nov., Dictyobacter kobayashii sp. nov., D. alpinus sp. nov., and D. joshuensis sp. nov. and description of Dictyobacteraceae fam. nov. within the order Ktedonobacterales isolated from Tengu-no-mugimeshi.</title>
        <authorList>
            <person name="Wang C.M."/>
            <person name="Zheng Y."/>
            <person name="Sakai Y."/>
            <person name="Toyoda A."/>
            <person name="Minakuchi Y."/>
            <person name="Abe K."/>
            <person name="Yokota A."/>
            <person name="Yabe S."/>
        </authorList>
    </citation>
    <scope>NUCLEOTIDE SEQUENCE [LARGE SCALE GENOMIC DNA]</scope>
    <source>
        <strain evidence="2">Uno11</strain>
    </source>
</reference>
<organism evidence="1 2">
    <name type="scientific">Dictyobacter kobayashii</name>
    <dbReference type="NCBI Taxonomy" id="2014872"/>
    <lineage>
        <taxon>Bacteria</taxon>
        <taxon>Bacillati</taxon>
        <taxon>Chloroflexota</taxon>
        <taxon>Ktedonobacteria</taxon>
        <taxon>Ktedonobacterales</taxon>
        <taxon>Dictyobacteraceae</taxon>
        <taxon>Dictyobacter</taxon>
    </lineage>
</organism>
<keyword evidence="2" id="KW-1185">Reference proteome</keyword>
<evidence type="ECO:0000313" key="1">
    <source>
        <dbReference type="EMBL" id="GCE21180.1"/>
    </source>
</evidence>